<keyword evidence="6" id="KW-0732">Signal</keyword>
<dbReference type="Gene3D" id="2.40.70.10">
    <property type="entry name" value="Acid Proteases"/>
    <property type="match status" value="2"/>
</dbReference>
<reference evidence="8" key="1">
    <citation type="submission" date="2021-02" db="EMBL/GenBank/DDBJ databases">
        <authorList>
            <person name="Dougan E. K."/>
            <person name="Rhodes N."/>
            <person name="Thang M."/>
            <person name="Chan C."/>
        </authorList>
    </citation>
    <scope>NUCLEOTIDE SEQUENCE</scope>
</reference>
<evidence type="ECO:0000259" key="7">
    <source>
        <dbReference type="PROSITE" id="PS51767"/>
    </source>
</evidence>
<dbReference type="EMBL" id="CAJNDS010001668">
    <property type="protein sequence ID" value="CAE7271295.1"/>
    <property type="molecule type" value="Genomic_DNA"/>
</dbReference>
<sequence length="413" mass="43774">MAMSSARRLSVLFCCQVFSISGFKSWADVTESCLTLLNDGGWHYVRVGVGTPPQSLDLLVDTGHSGTIVKDCRAMRGDTKKTKCFTGEKSTTYELGGHHIKLEFGSGNIFGQLGTDVVVVGKSKALMSEGVVFWHSSKGEAFEHAPLEGILGLGLPQGKDSALAGSSWLAAASIQRFSMCFSGAEEGGILRLNPPAAKMRLGNIGRPANYWALNLQGVSSGDAKAKVAPCGGEKSSDAACALIVDSGTQMITAPRAQLPDIYSSICDAWPRCKQLMGQRKSSAPESEIKMDKLKAVESLLEGCQGQEWATDAAALNKELPPLYWHVGAGGQTETLKLAASSYVVLIDSGDKSGPLCYPGIQQMDIQLDALTGPLIIIGTPLFNEYEVQFDLSTDTISFSPSSCGSTAQMLSVG</sequence>
<feature type="chain" id="PRO_5032330885" evidence="6">
    <location>
        <begin position="28"/>
        <end position="413"/>
    </location>
</feature>
<name>A0A812MQG8_9DINO</name>
<dbReference type="AlphaFoldDB" id="A0A812MQG8"/>
<evidence type="ECO:0000313" key="8">
    <source>
        <dbReference type="EMBL" id="CAE7271295.1"/>
    </source>
</evidence>
<evidence type="ECO:0000256" key="5">
    <source>
        <dbReference type="RuleBase" id="RU000454"/>
    </source>
</evidence>
<dbReference type="OrthoDB" id="771136at2759"/>
<dbReference type="PRINTS" id="PR00792">
    <property type="entry name" value="PEPSIN"/>
</dbReference>
<keyword evidence="2 5" id="KW-0645">Protease</keyword>
<dbReference type="InterPro" id="IPR021109">
    <property type="entry name" value="Peptidase_aspartic_dom_sf"/>
</dbReference>
<accession>A0A812MQG8</accession>
<evidence type="ECO:0000256" key="3">
    <source>
        <dbReference type="ARBA" id="ARBA00022750"/>
    </source>
</evidence>
<dbReference type="InterPro" id="IPR001969">
    <property type="entry name" value="Aspartic_peptidase_AS"/>
</dbReference>
<dbReference type="GO" id="GO:0004190">
    <property type="term" value="F:aspartic-type endopeptidase activity"/>
    <property type="evidence" value="ECO:0007669"/>
    <property type="project" value="UniProtKB-KW"/>
</dbReference>
<dbReference type="InterPro" id="IPR033121">
    <property type="entry name" value="PEPTIDASE_A1"/>
</dbReference>
<evidence type="ECO:0000256" key="2">
    <source>
        <dbReference type="ARBA" id="ARBA00022670"/>
    </source>
</evidence>
<keyword evidence="3 5" id="KW-0064">Aspartyl protease</keyword>
<dbReference type="InterPro" id="IPR034164">
    <property type="entry name" value="Pepsin-like_dom"/>
</dbReference>
<organism evidence="8 9">
    <name type="scientific">Symbiodinium natans</name>
    <dbReference type="NCBI Taxonomy" id="878477"/>
    <lineage>
        <taxon>Eukaryota</taxon>
        <taxon>Sar</taxon>
        <taxon>Alveolata</taxon>
        <taxon>Dinophyceae</taxon>
        <taxon>Suessiales</taxon>
        <taxon>Symbiodiniaceae</taxon>
        <taxon>Symbiodinium</taxon>
    </lineage>
</organism>
<dbReference type="PROSITE" id="PS00141">
    <property type="entry name" value="ASP_PROTEASE"/>
    <property type="match status" value="1"/>
</dbReference>
<proteinExistence type="inferred from homology"/>
<dbReference type="CDD" id="cd05471">
    <property type="entry name" value="pepsin_like"/>
    <property type="match status" value="1"/>
</dbReference>
<dbReference type="PANTHER" id="PTHR47966">
    <property type="entry name" value="BETA-SITE APP-CLEAVING ENZYME, ISOFORM A-RELATED"/>
    <property type="match status" value="1"/>
</dbReference>
<dbReference type="PROSITE" id="PS51767">
    <property type="entry name" value="PEPTIDASE_A1"/>
    <property type="match status" value="1"/>
</dbReference>
<evidence type="ECO:0000256" key="4">
    <source>
        <dbReference type="ARBA" id="ARBA00022801"/>
    </source>
</evidence>
<keyword evidence="4 5" id="KW-0378">Hydrolase</keyword>
<comment type="similarity">
    <text evidence="1 5">Belongs to the peptidase A1 family.</text>
</comment>
<evidence type="ECO:0000313" key="9">
    <source>
        <dbReference type="Proteomes" id="UP000604046"/>
    </source>
</evidence>
<dbReference type="InterPro" id="IPR001461">
    <property type="entry name" value="Aspartic_peptidase_A1"/>
</dbReference>
<evidence type="ECO:0000256" key="1">
    <source>
        <dbReference type="ARBA" id="ARBA00007447"/>
    </source>
</evidence>
<dbReference type="GO" id="GO:0006508">
    <property type="term" value="P:proteolysis"/>
    <property type="evidence" value="ECO:0007669"/>
    <property type="project" value="UniProtKB-KW"/>
</dbReference>
<protein>
    <submittedName>
        <fullName evidence="8">PAG2 protein</fullName>
    </submittedName>
</protein>
<feature type="signal peptide" evidence="6">
    <location>
        <begin position="1"/>
        <end position="27"/>
    </location>
</feature>
<dbReference type="SUPFAM" id="SSF50630">
    <property type="entry name" value="Acid proteases"/>
    <property type="match status" value="1"/>
</dbReference>
<feature type="domain" description="Peptidase A1" evidence="7">
    <location>
        <begin position="43"/>
        <end position="399"/>
    </location>
</feature>
<dbReference type="Pfam" id="PF00026">
    <property type="entry name" value="Asp"/>
    <property type="match status" value="1"/>
</dbReference>
<keyword evidence="9" id="KW-1185">Reference proteome</keyword>
<comment type="caution">
    <text evidence="8">The sequence shown here is derived from an EMBL/GenBank/DDBJ whole genome shotgun (WGS) entry which is preliminary data.</text>
</comment>
<dbReference type="PANTHER" id="PTHR47966:SF51">
    <property type="entry name" value="BETA-SITE APP-CLEAVING ENZYME, ISOFORM A-RELATED"/>
    <property type="match status" value="1"/>
</dbReference>
<gene>
    <name evidence="8" type="primary">PAG2</name>
    <name evidence="8" type="ORF">SNAT2548_LOCUS14395</name>
</gene>
<evidence type="ECO:0000256" key="6">
    <source>
        <dbReference type="SAM" id="SignalP"/>
    </source>
</evidence>
<dbReference type="Proteomes" id="UP000604046">
    <property type="component" value="Unassembled WGS sequence"/>
</dbReference>